<keyword evidence="1" id="KW-1015">Disulfide bond</keyword>
<dbReference type="CTD" id="20195183"/>
<dbReference type="InterPro" id="IPR001314">
    <property type="entry name" value="Peptidase_S1A"/>
</dbReference>
<dbReference type="PANTHER" id="PTHR24250:SF67">
    <property type="entry name" value="PEPTIDASE S1 DOMAIN-CONTAINING PROTEIN"/>
    <property type="match status" value="1"/>
</dbReference>
<name>T1EF31_HELRO</name>
<evidence type="ECO:0000313" key="5">
    <source>
        <dbReference type="Proteomes" id="UP000015101"/>
    </source>
</evidence>
<dbReference type="GO" id="GO:0006508">
    <property type="term" value="P:proteolysis"/>
    <property type="evidence" value="ECO:0000318"/>
    <property type="project" value="GO_Central"/>
</dbReference>
<dbReference type="EMBL" id="KB096183">
    <property type="protein sequence ID" value="ESO07659.1"/>
    <property type="molecule type" value="Genomic_DNA"/>
</dbReference>
<dbReference type="RefSeq" id="XP_009014270.1">
    <property type="nucleotide sequence ID" value="XM_009016022.1"/>
</dbReference>
<evidence type="ECO:0000313" key="4">
    <source>
        <dbReference type="EnsemblMetazoa" id="HelroP110527"/>
    </source>
</evidence>
<reference evidence="3 5" key="2">
    <citation type="journal article" date="2013" name="Nature">
        <title>Insights into bilaterian evolution from three spiralian genomes.</title>
        <authorList>
            <person name="Simakov O."/>
            <person name="Marletaz F."/>
            <person name="Cho S.J."/>
            <person name="Edsinger-Gonzales E."/>
            <person name="Havlak P."/>
            <person name="Hellsten U."/>
            <person name="Kuo D.H."/>
            <person name="Larsson T."/>
            <person name="Lv J."/>
            <person name="Arendt D."/>
            <person name="Savage R."/>
            <person name="Osoegawa K."/>
            <person name="de Jong P."/>
            <person name="Grimwood J."/>
            <person name="Chapman J.A."/>
            <person name="Shapiro H."/>
            <person name="Aerts A."/>
            <person name="Otillar R.P."/>
            <person name="Terry A.Y."/>
            <person name="Boore J.L."/>
            <person name="Grigoriev I.V."/>
            <person name="Lindberg D.R."/>
            <person name="Seaver E.C."/>
            <person name="Weisblat D.A."/>
            <person name="Putnam N.H."/>
            <person name="Rokhsar D.S."/>
        </authorList>
    </citation>
    <scope>NUCLEOTIDE SEQUENCE</scope>
</reference>
<sequence length="309" mass="34613">MKKNVVLRTVKFDLELDEEDIVYRNITISNSNGCPENLVVALKCVEEECGSRTAYNKNEFKSKYVIYGEKVLPGEFPWQVKVSCEGLLCGGSVIKSRWVVTAAHCVVVFGAAFRPSQCLISVGSVFLRDSNWIMLKPDFIYVHQHYNEKTLDNDIALLRLSRKLGYSSLVRNICLPRKEHHPGRFPVCVASGFGRTVQDKVSNALLQTRMIIRSNCPGFPGLTHGVICIGTHSGSRYPNVCMGDSGGPLECKASHEDRWTLFGIHSFVAGGSNSSQKLSEYCQTSFATDVYFFVEWIDKTIKSHKIKKN</sequence>
<dbReference type="GO" id="GO:0004252">
    <property type="term" value="F:serine-type endopeptidase activity"/>
    <property type="evidence" value="ECO:0000318"/>
    <property type="project" value="GO_Central"/>
</dbReference>
<dbReference type="InParanoid" id="T1EF31"/>
<reference evidence="5" key="1">
    <citation type="submission" date="2012-12" db="EMBL/GenBank/DDBJ databases">
        <authorList>
            <person name="Hellsten U."/>
            <person name="Grimwood J."/>
            <person name="Chapman J.A."/>
            <person name="Shapiro H."/>
            <person name="Aerts A."/>
            <person name="Otillar R.P."/>
            <person name="Terry A.Y."/>
            <person name="Boore J.L."/>
            <person name="Simakov O."/>
            <person name="Marletaz F."/>
            <person name="Cho S.-J."/>
            <person name="Edsinger-Gonzales E."/>
            <person name="Havlak P."/>
            <person name="Kuo D.-H."/>
            <person name="Larsson T."/>
            <person name="Lv J."/>
            <person name="Arendt D."/>
            <person name="Savage R."/>
            <person name="Osoegawa K."/>
            <person name="de Jong P."/>
            <person name="Lindberg D.R."/>
            <person name="Seaver E.C."/>
            <person name="Weisblat D.A."/>
            <person name="Putnam N.H."/>
            <person name="Grigoriev I.V."/>
            <person name="Rokhsar D.S."/>
        </authorList>
    </citation>
    <scope>NUCLEOTIDE SEQUENCE</scope>
</reference>
<dbReference type="AlphaFoldDB" id="T1EF31"/>
<dbReference type="Gene3D" id="2.40.10.10">
    <property type="entry name" value="Trypsin-like serine proteases"/>
    <property type="match status" value="3"/>
</dbReference>
<dbReference type="EnsemblMetazoa" id="HelroT110527">
    <property type="protein sequence ID" value="HelroP110527"/>
    <property type="gene ID" value="HelroG110527"/>
</dbReference>
<dbReference type="SMART" id="SM00020">
    <property type="entry name" value="Tryp_SPc"/>
    <property type="match status" value="1"/>
</dbReference>
<gene>
    <name evidence="4" type="primary">20195183</name>
    <name evidence="3" type="ORF">HELRODRAFT_110527</name>
</gene>
<dbReference type="InterPro" id="IPR018114">
    <property type="entry name" value="TRYPSIN_HIS"/>
</dbReference>
<dbReference type="InterPro" id="IPR043504">
    <property type="entry name" value="Peptidase_S1_PA_chymotrypsin"/>
</dbReference>
<accession>T1EF31</accession>
<dbReference type="InterPro" id="IPR009003">
    <property type="entry name" value="Peptidase_S1_PA"/>
</dbReference>
<dbReference type="KEGG" id="hro:HELRODRAFT_110527"/>
<keyword evidence="5" id="KW-1185">Reference proteome</keyword>
<dbReference type="GeneID" id="20195183"/>
<dbReference type="Proteomes" id="UP000015101">
    <property type="component" value="Unassembled WGS sequence"/>
</dbReference>
<proteinExistence type="predicted"/>
<dbReference type="eggNOG" id="KOG3627">
    <property type="taxonomic scope" value="Eukaryota"/>
</dbReference>
<protein>
    <recommendedName>
        <fullName evidence="2">Peptidase S1 domain-containing protein</fullName>
    </recommendedName>
</protein>
<evidence type="ECO:0000313" key="3">
    <source>
        <dbReference type="EMBL" id="ESO07659.1"/>
    </source>
</evidence>
<dbReference type="Pfam" id="PF00089">
    <property type="entry name" value="Trypsin"/>
    <property type="match status" value="1"/>
</dbReference>
<dbReference type="PRINTS" id="PR00722">
    <property type="entry name" value="CHYMOTRYPSIN"/>
</dbReference>
<evidence type="ECO:0000256" key="1">
    <source>
        <dbReference type="ARBA" id="ARBA00023157"/>
    </source>
</evidence>
<dbReference type="OrthoDB" id="5597713at2759"/>
<dbReference type="SUPFAM" id="SSF50494">
    <property type="entry name" value="Trypsin-like serine proteases"/>
    <property type="match status" value="1"/>
</dbReference>
<dbReference type="HOGENOM" id="CLU_006842_0_4_1"/>
<dbReference type="EMBL" id="AMQM01003487">
    <property type="status" value="NOT_ANNOTATED_CDS"/>
    <property type="molecule type" value="Genomic_DNA"/>
</dbReference>
<feature type="domain" description="Peptidase S1" evidence="2">
    <location>
        <begin position="65"/>
        <end position="302"/>
    </location>
</feature>
<dbReference type="CDD" id="cd00190">
    <property type="entry name" value="Tryp_SPc"/>
    <property type="match status" value="1"/>
</dbReference>
<organism evidence="4 5">
    <name type="scientific">Helobdella robusta</name>
    <name type="common">Californian leech</name>
    <dbReference type="NCBI Taxonomy" id="6412"/>
    <lineage>
        <taxon>Eukaryota</taxon>
        <taxon>Metazoa</taxon>
        <taxon>Spiralia</taxon>
        <taxon>Lophotrochozoa</taxon>
        <taxon>Annelida</taxon>
        <taxon>Clitellata</taxon>
        <taxon>Hirudinea</taxon>
        <taxon>Rhynchobdellida</taxon>
        <taxon>Glossiphoniidae</taxon>
        <taxon>Helobdella</taxon>
    </lineage>
</organism>
<dbReference type="PROSITE" id="PS50240">
    <property type="entry name" value="TRYPSIN_DOM"/>
    <property type="match status" value="1"/>
</dbReference>
<dbReference type="STRING" id="6412.T1EF31"/>
<reference evidence="4" key="3">
    <citation type="submission" date="2015-06" db="UniProtKB">
        <authorList>
            <consortium name="EnsemblMetazoa"/>
        </authorList>
    </citation>
    <scope>IDENTIFICATION</scope>
</reference>
<dbReference type="FunFam" id="2.40.10.10:FF:000068">
    <property type="entry name" value="transmembrane protease serine 2"/>
    <property type="match status" value="1"/>
</dbReference>
<dbReference type="PROSITE" id="PS00134">
    <property type="entry name" value="TRYPSIN_HIS"/>
    <property type="match status" value="1"/>
</dbReference>
<dbReference type="InterPro" id="IPR001254">
    <property type="entry name" value="Trypsin_dom"/>
</dbReference>
<dbReference type="PANTHER" id="PTHR24250">
    <property type="entry name" value="CHYMOTRYPSIN-RELATED"/>
    <property type="match status" value="1"/>
</dbReference>
<evidence type="ECO:0000259" key="2">
    <source>
        <dbReference type="PROSITE" id="PS50240"/>
    </source>
</evidence>